<dbReference type="Proteomes" id="UP000887575">
    <property type="component" value="Unassembled WGS sequence"/>
</dbReference>
<keyword evidence="2" id="KW-1185">Reference proteome</keyword>
<evidence type="ECO:0000313" key="2">
    <source>
        <dbReference type="Proteomes" id="UP000887575"/>
    </source>
</evidence>
<comment type="subcellular location">
    <subcellularLocation>
        <location evidence="1">Nucleus</location>
        <location evidence="1">Nucleolus</location>
    </subcellularLocation>
</comment>
<comment type="similarity">
    <text evidence="1">Belongs to the HEATR1/UTP10 family.</text>
</comment>
<dbReference type="PANTHER" id="PTHR13457">
    <property type="entry name" value="BAP28"/>
    <property type="match status" value="1"/>
</dbReference>
<dbReference type="PANTHER" id="PTHR13457:SF1">
    <property type="entry name" value="HEAT REPEAT-CONTAINING PROTEIN 1"/>
    <property type="match status" value="1"/>
</dbReference>
<sequence>MTSVDVDEFVQKGLDEAEKEFEAESAKRNAQRELEVVSAQRYWIAMGTRTDIVSDKLRHLFPASVSARLISETLNDKKSTFSMKEKIKSWESLDEAMIGSLLLLAGELIRSHNMGTTMLNAEPLLQGCLNVLSTNATSRRDSEEKPPEATPRRRRVRLMSLSGRPKGSDALLVCTLTCVQRIVDKFASFVAPHFTAILLHFSRLSHGFNFHAKLIKILIFESNFESRVSSLGNKCVKLRLE</sequence>
<dbReference type="GO" id="GO:0030515">
    <property type="term" value="F:snoRNA binding"/>
    <property type="evidence" value="ECO:0007669"/>
    <property type="project" value="TreeGrafter"/>
</dbReference>
<organism evidence="2 3">
    <name type="scientific">Mesorhabditis belari</name>
    <dbReference type="NCBI Taxonomy" id="2138241"/>
    <lineage>
        <taxon>Eukaryota</taxon>
        <taxon>Metazoa</taxon>
        <taxon>Ecdysozoa</taxon>
        <taxon>Nematoda</taxon>
        <taxon>Chromadorea</taxon>
        <taxon>Rhabditida</taxon>
        <taxon>Rhabditina</taxon>
        <taxon>Rhabditomorpha</taxon>
        <taxon>Rhabditoidea</taxon>
        <taxon>Rhabditidae</taxon>
        <taxon>Mesorhabditinae</taxon>
        <taxon>Mesorhabditis</taxon>
    </lineage>
</organism>
<proteinExistence type="inferred from homology"/>
<dbReference type="InterPro" id="IPR040191">
    <property type="entry name" value="UTP10"/>
</dbReference>
<keyword evidence="1" id="KW-0687">Ribonucleoprotein</keyword>
<dbReference type="GO" id="GO:0030686">
    <property type="term" value="C:90S preribosome"/>
    <property type="evidence" value="ECO:0007669"/>
    <property type="project" value="TreeGrafter"/>
</dbReference>
<evidence type="ECO:0000313" key="3">
    <source>
        <dbReference type="WBParaSite" id="MBELARI_LOCUS5962"/>
    </source>
</evidence>
<comment type="function">
    <text evidence="1">Involved in nucleolar processing of pre-18S ribosomal RNA.</text>
</comment>
<accession>A0AAF3FH33</accession>
<keyword evidence="1" id="KW-0539">Nucleus</keyword>
<protein>
    <recommendedName>
        <fullName evidence="1">HEAT repeat-containing protein 1</fullName>
    </recommendedName>
</protein>
<keyword evidence="1" id="KW-0690">Ribosome biogenesis</keyword>
<reference evidence="3" key="1">
    <citation type="submission" date="2024-02" db="UniProtKB">
        <authorList>
            <consortium name="WormBaseParasite"/>
        </authorList>
    </citation>
    <scope>IDENTIFICATION</scope>
</reference>
<dbReference type="WBParaSite" id="MBELARI_LOCUS5962">
    <property type="protein sequence ID" value="MBELARI_LOCUS5962"/>
    <property type="gene ID" value="MBELARI_LOCUS5962"/>
</dbReference>
<dbReference type="GO" id="GO:0045943">
    <property type="term" value="P:positive regulation of transcription by RNA polymerase I"/>
    <property type="evidence" value="ECO:0007669"/>
    <property type="project" value="TreeGrafter"/>
</dbReference>
<name>A0AAF3FH33_9BILA</name>
<evidence type="ECO:0000256" key="1">
    <source>
        <dbReference type="RuleBase" id="RU367065"/>
    </source>
</evidence>
<dbReference type="GO" id="GO:0000462">
    <property type="term" value="P:maturation of SSU-rRNA from tricistronic rRNA transcript (SSU-rRNA, 5.8S rRNA, LSU-rRNA)"/>
    <property type="evidence" value="ECO:0007669"/>
    <property type="project" value="TreeGrafter"/>
</dbReference>
<dbReference type="GO" id="GO:0032040">
    <property type="term" value="C:small-subunit processome"/>
    <property type="evidence" value="ECO:0007669"/>
    <property type="project" value="TreeGrafter"/>
</dbReference>
<dbReference type="GO" id="GO:0034455">
    <property type="term" value="C:t-UTP complex"/>
    <property type="evidence" value="ECO:0007669"/>
    <property type="project" value="TreeGrafter"/>
</dbReference>
<dbReference type="AlphaFoldDB" id="A0AAF3FH33"/>
<keyword evidence="1" id="KW-0698">rRNA processing</keyword>